<proteinExistence type="predicted"/>
<dbReference type="InterPro" id="IPR004242">
    <property type="entry name" value="Transposase_21"/>
</dbReference>
<comment type="caution">
    <text evidence="1">The sequence shown here is derived from an EMBL/GenBank/DDBJ whole genome shotgun (WGS) entry which is preliminary data.</text>
</comment>
<dbReference type="PANTHER" id="PTHR10775">
    <property type="entry name" value="OS08G0208400 PROTEIN"/>
    <property type="match status" value="1"/>
</dbReference>
<dbReference type="AlphaFoldDB" id="A0AAW2J516"/>
<gene>
    <name evidence="1" type="ORF">Sradi_7071600</name>
</gene>
<name>A0AAW2J516_SESRA</name>
<sequence>MGTCCIGRTTSIWSTANFVGTLGTSRPKDPSRKKSMYTVLRYLPLIPRLQRLYSLRSTAEHMTWHATHQTGEGSMCHPSNVEAWKHFDQMYPDFAEEPRNVWLGLYTDGFAPHSQYGRTYLCWPTITPYNLPPGICMSSDYMFLTMVIPSPSNRCVLETVNRRAVAVVACGC</sequence>
<dbReference type="PANTHER" id="PTHR10775:SF182">
    <property type="entry name" value="TRANSPOSON, EN_SPM-LIKE, TRANSPOSASE-ASSOCIATED DOMAIN PROTEIN-RELATED"/>
    <property type="match status" value="1"/>
</dbReference>
<evidence type="ECO:0000313" key="1">
    <source>
        <dbReference type="EMBL" id="KAL0289539.1"/>
    </source>
</evidence>
<accession>A0AAW2J516</accession>
<reference evidence="1" key="2">
    <citation type="journal article" date="2024" name="Plant">
        <title>Genomic evolution and insights into agronomic trait innovations of Sesamum species.</title>
        <authorList>
            <person name="Miao H."/>
            <person name="Wang L."/>
            <person name="Qu L."/>
            <person name="Liu H."/>
            <person name="Sun Y."/>
            <person name="Le M."/>
            <person name="Wang Q."/>
            <person name="Wei S."/>
            <person name="Zheng Y."/>
            <person name="Lin W."/>
            <person name="Duan Y."/>
            <person name="Cao H."/>
            <person name="Xiong S."/>
            <person name="Wang X."/>
            <person name="Wei L."/>
            <person name="Li C."/>
            <person name="Ma Q."/>
            <person name="Ju M."/>
            <person name="Zhao R."/>
            <person name="Li G."/>
            <person name="Mu C."/>
            <person name="Tian Q."/>
            <person name="Mei H."/>
            <person name="Zhang T."/>
            <person name="Gao T."/>
            <person name="Zhang H."/>
        </authorList>
    </citation>
    <scope>NUCLEOTIDE SEQUENCE</scope>
    <source>
        <strain evidence="1">G02</strain>
    </source>
</reference>
<protein>
    <submittedName>
        <fullName evidence="1">Uncharacterized protein</fullName>
    </submittedName>
</protein>
<dbReference type="EMBL" id="JACGWJ010000688">
    <property type="protein sequence ID" value="KAL0289539.1"/>
    <property type="molecule type" value="Genomic_DNA"/>
</dbReference>
<dbReference type="Pfam" id="PF02992">
    <property type="entry name" value="Transposase_21"/>
    <property type="match status" value="1"/>
</dbReference>
<organism evidence="1">
    <name type="scientific">Sesamum radiatum</name>
    <name type="common">Black benniseed</name>
    <dbReference type="NCBI Taxonomy" id="300843"/>
    <lineage>
        <taxon>Eukaryota</taxon>
        <taxon>Viridiplantae</taxon>
        <taxon>Streptophyta</taxon>
        <taxon>Embryophyta</taxon>
        <taxon>Tracheophyta</taxon>
        <taxon>Spermatophyta</taxon>
        <taxon>Magnoliopsida</taxon>
        <taxon>eudicotyledons</taxon>
        <taxon>Gunneridae</taxon>
        <taxon>Pentapetalae</taxon>
        <taxon>asterids</taxon>
        <taxon>lamiids</taxon>
        <taxon>Lamiales</taxon>
        <taxon>Pedaliaceae</taxon>
        <taxon>Sesamum</taxon>
    </lineage>
</organism>
<reference evidence="1" key="1">
    <citation type="submission" date="2020-06" db="EMBL/GenBank/DDBJ databases">
        <authorList>
            <person name="Li T."/>
            <person name="Hu X."/>
            <person name="Zhang T."/>
            <person name="Song X."/>
            <person name="Zhang H."/>
            <person name="Dai N."/>
            <person name="Sheng W."/>
            <person name="Hou X."/>
            <person name="Wei L."/>
        </authorList>
    </citation>
    <scope>NUCLEOTIDE SEQUENCE</scope>
    <source>
        <strain evidence="1">G02</strain>
        <tissue evidence="1">Leaf</tissue>
    </source>
</reference>